<proteinExistence type="predicted"/>
<reference evidence="1" key="1">
    <citation type="submission" date="2011-04" db="EMBL/GenBank/DDBJ databases">
        <title>Evolution of plant cell wall degrading machinery underlies the functional diversity of forest fungi.</title>
        <authorList>
            <consortium name="US DOE Joint Genome Institute (JGI-PGF)"/>
            <person name="Eastwood D.C."/>
            <person name="Floudas D."/>
            <person name="Binder M."/>
            <person name="Majcherczyk A."/>
            <person name="Schneider P."/>
            <person name="Aerts A."/>
            <person name="Asiegbu F.O."/>
            <person name="Baker S.E."/>
            <person name="Barry K."/>
            <person name="Bendiksby M."/>
            <person name="Blumentritt M."/>
            <person name="Coutinho P.M."/>
            <person name="Cullen D."/>
            <person name="Cullen D."/>
            <person name="Gathman A."/>
            <person name="Goodell B."/>
            <person name="Henrissat B."/>
            <person name="Ihrmark K."/>
            <person name="Kauserud H."/>
            <person name="Kohler A."/>
            <person name="LaButti K."/>
            <person name="Lapidus A."/>
            <person name="Lavin J.L."/>
            <person name="Lee Y.-H."/>
            <person name="Lindquist E."/>
            <person name="Lilly W."/>
            <person name="Lucas S."/>
            <person name="Morin E."/>
            <person name="Murat C."/>
            <person name="Oguiza J.A."/>
            <person name="Park J."/>
            <person name="Pisabarro A.G."/>
            <person name="Riley R."/>
            <person name="Rosling A."/>
            <person name="Salamov A."/>
            <person name="Schmidt O."/>
            <person name="Schmutz J."/>
            <person name="Skrede I."/>
            <person name="Stenlid J."/>
            <person name="Wiebenga A."/>
            <person name="Xie X."/>
            <person name="Kues U."/>
            <person name="Hibbett D.S."/>
            <person name="Hoffmeister D."/>
            <person name="Hogberg N."/>
            <person name="Martin F."/>
            <person name="Grigoriev I.V."/>
            <person name="Watkinson S.C."/>
        </authorList>
    </citation>
    <scope>NUCLEOTIDE SEQUENCE</scope>
    <source>
        <strain evidence="1">S7.9</strain>
    </source>
</reference>
<dbReference type="EMBL" id="GL945435">
    <property type="protein sequence ID" value="EGO23494.1"/>
    <property type="molecule type" value="Genomic_DNA"/>
</dbReference>
<dbReference type="KEGG" id="sla:SERLADRAFT_469490"/>
<dbReference type="GeneID" id="18819613"/>
<dbReference type="HOGENOM" id="CLU_1321615_0_0_1"/>
<dbReference type="OrthoDB" id="2688830at2759"/>
<dbReference type="RefSeq" id="XP_007319256.1">
    <property type="nucleotide sequence ID" value="XM_007319194.1"/>
</dbReference>
<protein>
    <submittedName>
        <fullName evidence="1">Uncharacterized protein</fullName>
    </submittedName>
</protein>
<evidence type="ECO:0000313" key="1">
    <source>
        <dbReference type="EMBL" id="EGO23494.1"/>
    </source>
</evidence>
<gene>
    <name evidence="1" type="ORF">SERLADRAFT_469490</name>
</gene>
<dbReference type="Proteomes" id="UP000008064">
    <property type="component" value="Unassembled WGS sequence"/>
</dbReference>
<accession>F8P0C1</accession>
<organism>
    <name type="scientific">Serpula lacrymans var. lacrymans (strain S7.9)</name>
    <name type="common">Dry rot fungus</name>
    <dbReference type="NCBI Taxonomy" id="578457"/>
    <lineage>
        <taxon>Eukaryota</taxon>
        <taxon>Fungi</taxon>
        <taxon>Dikarya</taxon>
        <taxon>Basidiomycota</taxon>
        <taxon>Agaricomycotina</taxon>
        <taxon>Agaricomycetes</taxon>
        <taxon>Agaricomycetidae</taxon>
        <taxon>Boletales</taxon>
        <taxon>Coniophorineae</taxon>
        <taxon>Serpulaceae</taxon>
        <taxon>Serpula</taxon>
    </lineage>
</organism>
<name>F8P0C1_SERL9</name>
<dbReference type="AlphaFoldDB" id="F8P0C1"/>
<sequence>MTHEPPSILTKSAPVIFATTFAGISKPWGNTVTTVGNVDQASIMLIAGDKDDTPWLLLKSQHVVIVQQLNVPADPVTLRPILGHAVARQGSVVHYERQNRTFLIHFRDEALFWSFLYHTTAHSNSSLFTTGMKTSTLARLWMTFNIPYDYPGSLSIAKSPEVSDVFHAPIRLAVDSLSVTVTGCILEAIPDVCEHEGIELFGGVWHVL</sequence>